<sequence>MTTYLASYLPAIQSIIPQSSPTSAPLPEIGSKAPSLPDVQIDGPTLVAFVRHCGCPFAEKEIHLLSDQLKAHPQLKIIIVQHAEKDQVDQWFNEIGGPRLFLDTSRYTLIPDPSRQLYANWGIGQLGWGGMINKSIMDSVSSLEKEGINLRSTGKGSYRWQNSGGFAVDQNGFVKWRKIALDSSDICDYSQAANSLL</sequence>
<dbReference type="PANTHER" id="PTHR42336">
    <property type="entry name" value="THIOREDOXIN DOMAIN-CONTAINING PROTEIN-RELATED"/>
    <property type="match status" value="1"/>
</dbReference>
<dbReference type="Gene3D" id="3.40.30.10">
    <property type="entry name" value="Glutaredoxin"/>
    <property type="match status" value="1"/>
</dbReference>
<dbReference type="Pfam" id="PF13911">
    <property type="entry name" value="AhpC-TSA_2"/>
    <property type="match status" value="1"/>
</dbReference>
<evidence type="ECO:0000313" key="2">
    <source>
        <dbReference type="Proteomes" id="UP001329825"/>
    </source>
</evidence>
<protein>
    <recommendedName>
        <fullName evidence="3">Alkyl hydroperoxide reductase subunit C/ Thiol specific antioxidant domain-containing protein</fullName>
    </recommendedName>
</protein>
<evidence type="ECO:0000313" key="1">
    <source>
        <dbReference type="EMBL" id="WRT63836.1"/>
    </source>
</evidence>
<dbReference type="InterPro" id="IPR036249">
    <property type="entry name" value="Thioredoxin-like_sf"/>
</dbReference>
<dbReference type="Proteomes" id="UP001329825">
    <property type="component" value="Chromosome 1"/>
</dbReference>
<dbReference type="EMBL" id="CP141881">
    <property type="protein sequence ID" value="WRT63836.1"/>
    <property type="molecule type" value="Genomic_DNA"/>
</dbReference>
<dbReference type="SUPFAM" id="SSF52833">
    <property type="entry name" value="Thioredoxin-like"/>
    <property type="match status" value="1"/>
</dbReference>
<proteinExistence type="predicted"/>
<dbReference type="InterPro" id="IPR032801">
    <property type="entry name" value="PXL2A/B/C"/>
</dbReference>
<name>A0ABZ1CQ21_9TREE</name>
<accession>A0ABZ1CQ21</accession>
<organism evidence="1 2">
    <name type="scientific">Kwoniella shivajii</name>
    <dbReference type="NCBI Taxonomy" id="564305"/>
    <lineage>
        <taxon>Eukaryota</taxon>
        <taxon>Fungi</taxon>
        <taxon>Dikarya</taxon>
        <taxon>Basidiomycota</taxon>
        <taxon>Agaricomycotina</taxon>
        <taxon>Tremellomycetes</taxon>
        <taxon>Tremellales</taxon>
        <taxon>Cryptococcaceae</taxon>
        <taxon>Kwoniella</taxon>
    </lineage>
</organism>
<dbReference type="RefSeq" id="XP_062788576.1">
    <property type="nucleotide sequence ID" value="XM_062932525.1"/>
</dbReference>
<gene>
    <name evidence="1" type="ORF">IL334_000761</name>
</gene>
<reference evidence="1 2" key="1">
    <citation type="submission" date="2024-01" db="EMBL/GenBank/DDBJ databases">
        <title>Comparative genomics of Cryptococcus and Kwoniella reveals pathogenesis evolution and contrasting modes of karyotype evolution via chromosome fusion or intercentromeric recombination.</title>
        <authorList>
            <person name="Coelho M.A."/>
            <person name="David-Palma M."/>
            <person name="Shea T."/>
            <person name="Bowers K."/>
            <person name="McGinley-Smith S."/>
            <person name="Mohammad A.W."/>
            <person name="Gnirke A."/>
            <person name="Yurkov A.M."/>
            <person name="Nowrousian M."/>
            <person name="Sun S."/>
            <person name="Cuomo C.A."/>
            <person name="Heitman J."/>
        </authorList>
    </citation>
    <scope>NUCLEOTIDE SEQUENCE [LARGE SCALE GENOMIC DNA]</scope>
    <source>
        <strain evidence="1">CBS 11374</strain>
    </source>
</reference>
<dbReference type="GeneID" id="87952892"/>
<keyword evidence="2" id="KW-1185">Reference proteome</keyword>
<dbReference type="PANTHER" id="PTHR42336:SF1">
    <property type="entry name" value="ALKYL HYDROPEROXIDE REDUCTASE SUBUNIT C_ THIOL SPECIFIC ANTIOXIDANT DOMAIN-CONTAINING PROTEIN"/>
    <property type="match status" value="1"/>
</dbReference>
<evidence type="ECO:0008006" key="3">
    <source>
        <dbReference type="Google" id="ProtNLM"/>
    </source>
</evidence>